<dbReference type="Gene3D" id="3.20.20.450">
    <property type="entry name" value="EAL domain"/>
    <property type="match status" value="1"/>
</dbReference>
<dbReference type="RefSeq" id="WP_312000785.1">
    <property type="nucleotide sequence ID" value="NZ_JAUSUY010000003.1"/>
</dbReference>
<dbReference type="Gene3D" id="3.30.70.270">
    <property type="match status" value="1"/>
</dbReference>
<dbReference type="InterPro" id="IPR000160">
    <property type="entry name" value="GGDEF_dom"/>
</dbReference>
<dbReference type="InterPro" id="IPR043128">
    <property type="entry name" value="Rev_trsase/Diguanyl_cyclase"/>
</dbReference>
<dbReference type="PROSITE" id="PS50887">
    <property type="entry name" value="GGDEF"/>
    <property type="match status" value="1"/>
</dbReference>
<evidence type="ECO:0000313" key="5">
    <source>
        <dbReference type="EMBL" id="MDT3425484.1"/>
    </source>
</evidence>
<dbReference type="PANTHER" id="PTHR33121:SF70">
    <property type="entry name" value="SIGNALING PROTEIN YKOW"/>
    <property type="match status" value="1"/>
</dbReference>
<keyword evidence="1" id="KW-0472">Membrane</keyword>
<feature type="domain" description="CHASE" evidence="2">
    <location>
        <begin position="100"/>
        <end position="187"/>
    </location>
</feature>
<dbReference type="SUPFAM" id="SSF141868">
    <property type="entry name" value="EAL domain-like"/>
    <property type="match status" value="1"/>
</dbReference>
<dbReference type="SUPFAM" id="SSF55073">
    <property type="entry name" value="Nucleotide cyclase"/>
    <property type="match status" value="1"/>
</dbReference>
<feature type="domain" description="EAL" evidence="3">
    <location>
        <begin position="464"/>
        <end position="716"/>
    </location>
</feature>
<keyword evidence="1" id="KW-1133">Transmembrane helix</keyword>
<keyword evidence="1" id="KW-0812">Transmembrane</keyword>
<dbReference type="SMART" id="SM01079">
    <property type="entry name" value="CHASE"/>
    <property type="match status" value="1"/>
</dbReference>
<dbReference type="EMBL" id="JAUSUY010000003">
    <property type="protein sequence ID" value="MDT3425484.1"/>
    <property type="molecule type" value="Genomic_DNA"/>
</dbReference>
<name>A0ABU3H3T6_9BACL</name>
<proteinExistence type="predicted"/>
<dbReference type="InterPro" id="IPR001633">
    <property type="entry name" value="EAL_dom"/>
</dbReference>
<sequence>MAFLKNKPLTIILVFIVVLQIALFYYYTLSVDREYRTAKADLSSQAHMLTSYIEERASIVKGVSSFVQTVGFDAEPGEINRYLSTAYHSTNHMMNVAIAPEGIIRYLYPITGNTAILNKSLFLESSLSTPGLVEETIRSRAITVDGPRVLAQGEYGMVIRQALFNRNTFEGIVSVTLRINDIISHFLGSSSRVFVTREDHSFLFGSQAENKGTLISIPVDFYNQSWLINTYLDPRAKWNALLSVLLVDLAFLSIIASVLYFLTRQRRFNRELEHVVNIRTRELRISEKLYEKLAYYDSLTEIPNRRFFMDEFDRLLREASPSQTFTLFFFDVNRFKEINDTLGHSAGDQVIRTLAGRIYKANLPCRLFARTGGDEFVMLFQNLPRERISEMAEQLSEIAAKPLMISGTHLNLSVSIGISLYPEHSTKKEDLLKYADMSMYQAKSTDGQGYFLFDNQLGEKLQQKTLIARYLHSALENQEFVLHYQPQVHAATGAIAGLEALIRWNHPGKGLLLPGHFIAAVEEAGLMTQLTDWVIREVCRQLSAWKREGLEIPRTSVNISNSWFYNRNLLPMLRSILDEYGLTPDCLEFEITESTALLEEHYPLLQQMRDAGILVSIDDFGTKYSSLNYLKHFPVGKIKIDRAFIVGIGQSSIDEAIIQSITFVASQLGYDLIAEGVESEHQVDFLVAHGCKYMQGFLFYRPLPAEEIRPMLSSLAYKAGKAPLQQCGSAKES</sequence>
<feature type="transmembrane region" description="Helical" evidence="1">
    <location>
        <begin position="9"/>
        <end position="27"/>
    </location>
</feature>
<dbReference type="PROSITE" id="PS50839">
    <property type="entry name" value="CHASE"/>
    <property type="match status" value="1"/>
</dbReference>
<dbReference type="InterPro" id="IPR050706">
    <property type="entry name" value="Cyclic-di-GMP_PDE-like"/>
</dbReference>
<feature type="transmembrane region" description="Helical" evidence="1">
    <location>
        <begin position="238"/>
        <end position="262"/>
    </location>
</feature>
<evidence type="ECO:0000313" key="6">
    <source>
        <dbReference type="Proteomes" id="UP001248709"/>
    </source>
</evidence>
<protein>
    <submittedName>
        <fullName evidence="5">Diguanylate cyclase (GGDEF)-like protein</fullName>
    </submittedName>
</protein>
<dbReference type="InterPro" id="IPR006189">
    <property type="entry name" value="CHASE_dom"/>
</dbReference>
<evidence type="ECO:0000256" key="1">
    <source>
        <dbReference type="SAM" id="Phobius"/>
    </source>
</evidence>
<dbReference type="CDD" id="cd01948">
    <property type="entry name" value="EAL"/>
    <property type="match status" value="1"/>
</dbReference>
<accession>A0ABU3H3T6</accession>
<dbReference type="SMART" id="SM00267">
    <property type="entry name" value="GGDEF"/>
    <property type="match status" value="1"/>
</dbReference>
<dbReference type="Pfam" id="PF00990">
    <property type="entry name" value="GGDEF"/>
    <property type="match status" value="1"/>
</dbReference>
<organism evidence="5 6">
    <name type="scientific">Paenibacillus forsythiae</name>
    <dbReference type="NCBI Taxonomy" id="365616"/>
    <lineage>
        <taxon>Bacteria</taxon>
        <taxon>Bacillati</taxon>
        <taxon>Bacillota</taxon>
        <taxon>Bacilli</taxon>
        <taxon>Bacillales</taxon>
        <taxon>Paenibacillaceae</taxon>
        <taxon>Paenibacillus</taxon>
    </lineage>
</organism>
<evidence type="ECO:0000259" key="2">
    <source>
        <dbReference type="PROSITE" id="PS50839"/>
    </source>
</evidence>
<dbReference type="NCBIfam" id="TIGR00254">
    <property type="entry name" value="GGDEF"/>
    <property type="match status" value="1"/>
</dbReference>
<keyword evidence="6" id="KW-1185">Reference proteome</keyword>
<dbReference type="SMART" id="SM00052">
    <property type="entry name" value="EAL"/>
    <property type="match status" value="1"/>
</dbReference>
<evidence type="ECO:0000259" key="3">
    <source>
        <dbReference type="PROSITE" id="PS50883"/>
    </source>
</evidence>
<dbReference type="CDD" id="cd01949">
    <property type="entry name" value="GGDEF"/>
    <property type="match status" value="1"/>
</dbReference>
<reference evidence="5 6" key="1">
    <citation type="submission" date="2023-07" db="EMBL/GenBank/DDBJ databases">
        <title>Genomic Encyclopedia of Type Strains, Phase IV (KMG-IV): sequencing the most valuable type-strain genomes for metagenomic binning, comparative biology and taxonomic classification.</title>
        <authorList>
            <person name="Goeker M."/>
        </authorList>
    </citation>
    <scope>NUCLEOTIDE SEQUENCE [LARGE SCALE GENOMIC DNA]</scope>
    <source>
        <strain evidence="5 6">T98</strain>
    </source>
</reference>
<gene>
    <name evidence="5" type="ORF">J2Z22_001000</name>
</gene>
<feature type="domain" description="GGDEF" evidence="4">
    <location>
        <begin position="323"/>
        <end position="455"/>
    </location>
</feature>
<dbReference type="InterPro" id="IPR029787">
    <property type="entry name" value="Nucleotide_cyclase"/>
</dbReference>
<dbReference type="InterPro" id="IPR035919">
    <property type="entry name" value="EAL_sf"/>
</dbReference>
<comment type="caution">
    <text evidence="5">The sequence shown here is derived from an EMBL/GenBank/DDBJ whole genome shotgun (WGS) entry which is preliminary data.</text>
</comment>
<dbReference type="PROSITE" id="PS50883">
    <property type="entry name" value="EAL"/>
    <property type="match status" value="1"/>
</dbReference>
<dbReference type="Pfam" id="PF00563">
    <property type="entry name" value="EAL"/>
    <property type="match status" value="1"/>
</dbReference>
<dbReference type="Proteomes" id="UP001248709">
    <property type="component" value="Unassembled WGS sequence"/>
</dbReference>
<dbReference type="PANTHER" id="PTHR33121">
    <property type="entry name" value="CYCLIC DI-GMP PHOSPHODIESTERASE PDEF"/>
    <property type="match status" value="1"/>
</dbReference>
<evidence type="ECO:0000259" key="4">
    <source>
        <dbReference type="PROSITE" id="PS50887"/>
    </source>
</evidence>